<dbReference type="SMART" id="SM00387">
    <property type="entry name" value="HATPase_c"/>
    <property type="match status" value="1"/>
</dbReference>
<dbReference type="InterPro" id="IPR003661">
    <property type="entry name" value="HisK_dim/P_dom"/>
</dbReference>
<proteinExistence type="predicted"/>
<dbReference type="RefSeq" id="WP_145354148.1">
    <property type="nucleotide sequence ID" value="NZ_CP036262.1"/>
</dbReference>
<accession>A0A517MM14</accession>
<dbReference type="FunFam" id="3.30.565.10:FF:000006">
    <property type="entry name" value="Sensor histidine kinase WalK"/>
    <property type="match status" value="1"/>
</dbReference>
<dbReference type="Gene3D" id="1.10.287.130">
    <property type="match status" value="1"/>
</dbReference>
<organism evidence="16 17">
    <name type="scientific">Roseimaritima multifibrata</name>
    <dbReference type="NCBI Taxonomy" id="1930274"/>
    <lineage>
        <taxon>Bacteria</taxon>
        <taxon>Pseudomonadati</taxon>
        <taxon>Planctomycetota</taxon>
        <taxon>Planctomycetia</taxon>
        <taxon>Pirellulales</taxon>
        <taxon>Pirellulaceae</taxon>
        <taxon>Roseimaritima</taxon>
    </lineage>
</organism>
<keyword evidence="11" id="KW-0902">Two-component regulatory system</keyword>
<dbReference type="CDD" id="cd00082">
    <property type="entry name" value="HisKA"/>
    <property type="match status" value="1"/>
</dbReference>
<dbReference type="Gene3D" id="3.30.565.10">
    <property type="entry name" value="Histidine kinase-like ATPase, C-terminal domain"/>
    <property type="match status" value="1"/>
</dbReference>
<evidence type="ECO:0000313" key="16">
    <source>
        <dbReference type="EMBL" id="QDS95932.1"/>
    </source>
</evidence>
<sequence>MKSLVSGHDSSRRWPEPQLMIAVGCLFVGTAALVRRLPWELNSASPEALLTIALPVGAILIGVLMLQRRWYISSGIGKQLRALATIPGEVSLSSEGLPLEAIRAHSGLAIGWNRLIGTIDKQHQGTQLHAKLSEVLQTPENDHWQEIFQTLTDGIAITDADGTVLSTNKALHAILRLPAGQILEETNLYPLLSEWSHIPDHRLFASLSLSTCPSSFQLRHGKETMDGVVRVDRLPIEATTGDAQTTKLVWTFRDTTQTRLSEEMRNQFVFTATHELRTPLANIQAYAETLTIEQGIDFEKQKSFYNVINGEATRLARLIDDLLDVSQMETGAINVARFETDVAKMIEEVCGGLLGQAARKQIQLQNELQPGLPRLHADKDKLTAAIMNLAGNAIKYTPAGGTVKIRTDVKDGFLNIHVEDNGIGISEEELPRIGEKFFRSQDARLQEIPGSGLGIAFVQEIARLHGGTLQIHSNLNVGSCFTFSLPAPVEPRE</sequence>
<dbReference type="OrthoDB" id="9813151at2"/>
<evidence type="ECO:0000256" key="11">
    <source>
        <dbReference type="ARBA" id="ARBA00023012"/>
    </source>
</evidence>
<dbReference type="PROSITE" id="PS50112">
    <property type="entry name" value="PAS"/>
    <property type="match status" value="1"/>
</dbReference>
<dbReference type="InterPro" id="IPR000014">
    <property type="entry name" value="PAS"/>
</dbReference>
<evidence type="ECO:0000259" key="15">
    <source>
        <dbReference type="PROSITE" id="PS50112"/>
    </source>
</evidence>
<dbReference type="Proteomes" id="UP000320672">
    <property type="component" value="Chromosome"/>
</dbReference>
<dbReference type="FunFam" id="1.10.287.130:FF:000001">
    <property type="entry name" value="Two-component sensor histidine kinase"/>
    <property type="match status" value="1"/>
</dbReference>
<keyword evidence="10 13" id="KW-1133">Transmembrane helix</keyword>
<feature type="domain" description="Histidine kinase" evidence="14">
    <location>
        <begin position="271"/>
        <end position="489"/>
    </location>
</feature>
<comment type="catalytic activity">
    <reaction evidence="1">
        <text>ATP + protein L-histidine = ADP + protein N-phospho-L-histidine.</text>
        <dbReference type="EC" id="2.7.13.3"/>
    </reaction>
</comment>
<comment type="subcellular location">
    <subcellularLocation>
        <location evidence="2">Membrane</location>
        <topology evidence="2">Multi-pass membrane protein</topology>
    </subcellularLocation>
</comment>
<dbReference type="Pfam" id="PF02518">
    <property type="entry name" value="HATPase_c"/>
    <property type="match status" value="1"/>
</dbReference>
<keyword evidence="7" id="KW-0547">Nucleotide-binding</keyword>
<evidence type="ECO:0000256" key="7">
    <source>
        <dbReference type="ARBA" id="ARBA00022741"/>
    </source>
</evidence>
<evidence type="ECO:0000256" key="2">
    <source>
        <dbReference type="ARBA" id="ARBA00004141"/>
    </source>
</evidence>
<evidence type="ECO:0000256" key="8">
    <source>
        <dbReference type="ARBA" id="ARBA00022777"/>
    </source>
</evidence>
<evidence type="ECO:0000256" key="6">
    <source>
        <dbReference type="ARBA" id="ARBA00022692"/>
    </source>
</evidence>
<keyword evidence="8" id="KW-0418">Kinase</keyword>
<dbReference type="Gene3D" id="3.30.450.20">
    <property type="entry name" value="PAS domain"/>
    <property type="match status" value="1"/>
</dbReference>
<dbReference type="PANTHER" id="PTHR42878:SF7">
    <property type="entry name" value="SENSOR HISTIDINE KINASE GLRK"/>
    <property type="match status" value="1"/>
</dbReference>
<dbReference type="SMART" id="SM00388">
    <property type="entry name" value="HisKA"/>
    <property type="match status" value="1"/>
</dbReference>
<keyword evidence="9" id="KW-0067">ATP-binding</keyword>
<dbReference type="SMART" id="SM00091">
    <property type="entry name" value="PAS"/>
    <property type="match status" value="1"/>
</dbReference>
<dbReference type="PRINTS" id="PR00344">
    <property type="entry name" value="BCTRLSENSOR"/>
</dbReference>
<dbReference type="EMBL" id="CP036262">
    <property type="protein sequence ID" value="QDS95932.1"/>
    <property type="molecule type" value="Genomic_DNA"/>
</dbReference>
<dbReference type="GO" id="GO:0016020">
    <property type="term" value="C:membrane"/>
    <property type="evidence" value="ECO:0007669"/>
    <property type="project" value="UniProtKB-SubCell"/>
</dbReference>
<protein>
    <recommendedName>
        <fullName evidence="3">histidine kinase</fullName>
        <ecNumber evidence="3">2.7.13.3</ecNumber>
    </recommendedName>
</protein>
<dbReference type="AlphaFoldDB" id="A0A517MM14"/>
<dbReference type="GO" id="GO:0005524">
    <property type="term" value="F:ATP binding"/>
    <property type="evidence" value="ECO:0007669"/>
    <property type="project" value="UniProtKB-KW"/>
</dbReference>
<gene>
    <name evidence="16" type="primary">phoR_3</name>
    <name evidence="16" type="ORF">FF011L_47340</name>
</gene>
<evidence type="ECO:0000313" key="17">
    <source>
        <dbReference type="Proteomes" id="UP000320672"/>
    </source>
</evidence>
<evidence type="ECO:0000256" key="4">
    <source>
        <dbReference type="ARBA" id="ARBA00022553"/>
    </source>
</evidence>
<dbReference type="Pfam" id="PF00512">
    <property type="entry name" value="HisKA"/>
    <property type="match status" value="1"/>
</dbReference>
<dbReference type="CDD" id="cd00075">
    <property type="entry name" value="HATPase"/>
    <property type="match status" value="1"/>
</dbReference>
<dbReference type="GO" id="GO:0000156">
    <property type="term" value="F:phosphorelay response regulator activity"/>
    <property type="evidence" value="ECO:0007669"/>
    <property type="project" value="TreeGrafter"/>
</dbReference>
<evidence type="ECO:0000256" key="12">
    <source>
        <dbReference type="ARBA" id="ARBA00023136"/>
    </source>
</evidence>
<evidence type="ECO:0000256" key="3">
    <source>
        <dbReference type="ARBA" id="ARBA00012438"/>
    </source>
</evidence>
<dbReference type="EC" id="2.7.13.3" evidence="3"/>
<keyword evidence="4" id="KW-0597">Phosphoprotein</keyword>
<keyword evidence="5 16" id="KW-0808">Transferase</keyword>
<keyword evidence="17" id="KW-1185">Reference proteome</keyword>
<feature type="transmembrane region" description="Helical" evidence="13">
    <location>
        <begin position="49"/>
        <end position="66"/>
    </location>
</feature>
<feature type="domain" description="PAS" evidence="15">
    <location>
        <begin position="140"/>
        <end position="192"/>
    </location>
</feature>
<feature type="transmembrane region" description="Helical" evidence="13">
    <location>
        <begin position="20"/>
        <end position="37"/>
    </location>
</feature>
<dbReference type="SUPFAM" id="SSF47384">
    <property type="entry name" value="Homodimeric domain of signal transducing histidine kinase"/>
    <property type="match status" value="1"/>
</dbReference>
<name>A0A517MM14_9BACT</name>
<dbReference type="PANTHER" id="PTHR42878">
    <property type="entry name" value="TWO-COMPONENT HISTIDINE KINASE"/>
    <property type="match status" value="1"/>
</dbReference>
<dbReference type="SUPFAM" id="SSF55785">
    <property type="entry name" value="PYP-like sensor domain (PAS domain)"/>
    <property type="match status" value="1"/>
</dbReference>
<evidence type="ECO:0000256" key="10">
    <source>
        <dbReference type="ARBA" id="ARBA00022989"/>
    </source>
</evidence>
<dbReference type="GO" id="GO:0030295">
    <property type="term" value="F:protein kinase activator activity"/>
    <property type="evidence" value="ECO:0007669"/>
    <property type="project" value="TreeGrafter"/>
</dbReference>
<evidence type="ECO:0000256" key="13">
    <source>
        <dbReference type="SAM" id="Phobius"/>
    </source>
</evidence>
<dbReference type="InterPro" id="IPR036097">
    <property type="entry name" value="HisK_dim/P_sf"/>
</dbReference>
<reference evidence="16 17" key="1">
    <citation type="submission" date="2019-02" db="EMBL/GenBank/DDBJ databases">
        <title>Deep-cultivation of Planctomycetes and their phenomic and genomic characterization uncovers novel biology.</title>
        <authorList>
            <person name="Wiegand S."/>
            <person name="Jogler M."/>
            <person name="Boedeker C."/>
            <person name="Pinto D."/>
            <person name="Vollmers J."/>
            <person name="Rivas-Marin E."/>
            <person name="Kohn T."/>
            <person name="Peeters S.H."/>
            <person name="Heuer A."/>
            <person name="Rast P."/>
            <person name="Oberbeckmann S."/>
            <person name="Bunk B."/>
            <person name="Jeske O."/>
            <person name="Meyerdierks A."/>
            <person name="Storesund J.E."/>
            <person name="Kallscheuer N."/>
            <person name="Luecker S."/>
            <person name="Lage O.M."/>
            <person name="Pohl T."/>
            <person name="Merkel B.J."/>
            <person name="Hornburger P."/>
            <person name="Mueller R.-W."/>
            <person name="Bruemmer F."/>
            <person name="Labrenz M."/>
            <person name="Spormann A.M."/>
            <person name="Op den Camp H."/>
            <person name="Overmann J."/>
            <person name="Amann R."/>
            <person name="Jetten M.S.M."/>
            <person name="Mascher T."/>
            <person name="Medema M.H."/>
            <person name="Devos D.P."/>
            <person name="Kaster A.-K."/>
            <person name="Ovreas L."/>
            <person name="Rohde M."/>
            <person name="Galperin M.Y."/>
            <person name="Jogler C."/>
        </authorList>
    </citation>
    <scope>NUCLEOTIDE SEQUENCE [LARGE SCALE GENOMIC DNA]</scope>
    <source>
        <strain evidence="16 17">FF011L</strain>
    </source>
</reference>
<dbReference type="PROSITE" id="PS50109">
    <property type="entry name" value="HIS_KIN"/>
    <property type="match status" value="1"/>
</dbReference>
<dbReference type="GO" id="GO:0000155">
    <property type="term" value="F:phosphorelay sensor kinase activity"/>
    <property type="evidence" value="ECO:0007669"/>
    <property type="project" value="InterPro"/>
</dbReference>
<evidence type="ECO:0000256" key="9">
    <source>
        <dbReference type="ARBA" id="ARBA00022840"/>
    </source>
</evidence>
<dbReference type="GO" id="GO:0007234">
    <property type="term" value="P:osmosensory signaling via phosphorelay pathway"/>
    <property type="evidence" value="ECO:0007669"/>
    <property type="project" value="TreeGrafter"/>
</dbReference>
<evidence type="ECO:0000256" key="5">
    <source>
        <dbReference type="ARBA" id="ARBA00022679"/>
    </source>
</evidence>
<dbReference type="SUPFAM" id="SSF55874">
    <property type="entry name" value="ATPase domain of HSP90 chaperone/DNA topoisomerase II/histidine kinase"/>
    <property type="match status" value="1"/>
</dbReference>
<dbReference type="InterPro" id="IPR005467">
    <property type="entry name" value="His_kinase_dom"/>
</dbReference>
<dbReference type="InterPro" id="IPR003594">
    <property type="entry name" value="HATPase_dom"/>
</dbReference>
<dbReference type="InterPro" id="IPR036890">
    <property type="entry name" value="HATPase_C_sf"/>
</dbReference>
<evidence type="ECO:0000256" key="1">
    <source>
        <dbReference type="ARBA" id="ARBA00000085"/>
    </source>
</evidence>
<dbReference type="KEGG" id="rml:FF011L_47340"/>
<keyword evidence="12 13" id="KW-0472">Membrane</keyword>
<keyword evidence="6 13" id="KW-0812">Transmembrane</keyword>
<dbReference type="InterPro" id="IPR050351">
    <property type="entry name" value="BphY/WalK/GraS-like"/>
</dbReference>
<evidence type="ECO:0000259" key="14">
    <source>
        <dbReference type="PROSITE" id="PS50109"/>
    </source>
</evidence>
<dbReference type="InterPro" id="IPR035965">
    <property type="entry name" value="PAS-like_dom_sf"/>
</dbReference>
<dbReference type="InterPro" id="IPR004358">
    <property type="entry name" value="Sig_transdc_His_kin-like_C"/>
</dbReference>